<feature type="transmembrane region" description="Helical" evidence="1">
    <location>
        <begin position="903"/>
        <end position="927"/>
    </location>
</feature>
<feature type="transmembrane region" description="Helical" evidence="1">
    <location>
        <begin position="428"/>
        <end position="449"/>
    </location>
</feature>
<dbReference type="InterPro" id="IPR001036">
    <property type="entry name" value="Acrflvin-R"/>
</dbReference>
<dbReference type="STRING" id="1526.SAMN02910262_01438"/>
<feature type="transmembrane region" description="Helical" evidence="1">
    <location>
        <begin position="461"/>
        <end position="487"/>
    </location>
</feature>
<dbReference type="GO" id="GO:0042910">
    <property type="term" value="F:xenobiotic transmembrane transporter activity"/>
    <property type="evidence" value="ECO:0007669"/>
    <property type="project" value="TreeGrafter"/>
</dbReference>
<dbReference type="OrthoDB" id="9757876at2"/>
<reference evidence="4 5" key="1">
    <citation type="submission" date="2016-10" db="EMBL/GenBank/DDBJ databases">
        <authorList>
            <person name="de Groot N.N."/>
        </authorList>
    </citation>
    <scope>NUCLEOTIDE SEQUENCE [LARGE SCALE GENOMIC DNA]</scope>
    <source>
        <strain evidence="3 5">F</strain>
        <strain evidence="2 4">KH1P1</strain>
    </source>
</reference>
<evidence type="ECO:0000313" key="2">
    <source>
        <dbReference type="EMBL" id="SET24167.1"/>
    </source>
</evidence>
<feature type="transmembrane region" description="Helical" evidence="1">
    <location>
        <begin position="356"/>
        <end position="376"/>
    </location>
</feature>
<keyword evidence="1" id="KW-0472">Membrane</keyword>
<feature type="transmembrane region" description="Helical" evidence="1">
    <location>
        <begin position="948"/>
        <end position="967"/>
    </location>
</feature>
<dbReference type="SUPFAM" id="SSF82714">
    <property type="entry name" value="Multidrug efflux transporter AcrB TolC docking domain, DN and DC subdomains"/>
    <property type="match status" value="2"/>
</dbReference>
<feature type="transmembrane region" description="Helical" evidence="1">
    <location>
        <begin position="979"/>
        <end position="1004"/>
    </location>
</feature>
<protein>
    <submittedName>
        <fullName evidence="2">Multidrug efflux pump subunit AcrB</fullName>
    </submittedName>
</protein>
<dbReference type="PANTHER" id="PTHR32063:SF0">
    <property type="entry name" value="SWARMING MOTILITY PROTEIN SWRC"/>
    <property type="match status" value="1"/>
</dbReference>
<dbReference type="InterPro" id="IPR027463">
    <property type="entry name" value="AcrB_DN_DC_subdom"/>
</dbReference>
<keyword evidence="1" id="KW-1133">Transmembrane helix</keyword>
<dbReference type="Gene3D" id="3.30.2090.10">
    <property type="entry name" value="Multidrug efflux transporter AcrB TolC docking domain, DN and DC subdomains"/>
    <property type="match status" value="2"/>
</dbReference>
<dbReference type="SUPFAM" id="SSF82866">
    <property type="entry name" value="Multidrug efflux transporter AcrB transmembrane domain"/>
    <property type="match status" value="2"/>
</dbReference>
<dbReference type="eggNOG" id="COG0841">
    <property type="taxonomic scope" value="Bacteria"/>
</dbReference>
<keyword evidence="1" id="KW-0812">Transmembrane</keyword>
<gene>
    <name evidence="3" type="ORF">SAMN02910262_01438</name>
    <name evidence="2" type="ORF">SAMN04487771_100911</name>
</gene>
<evidence type="ECO:0000256" key="1">
    <source>
        <dbReference type="SAM" id="Phobius"/>
    </source>
</evidence>
<sequence length="1017" mass="110242">MGITKSVLRRPVTTFLVVLCLLVFGVSSFLGSKMELIPKMEMPMLVVYATYPGANPEDVNTLVTQPIEDSLGTLNGVKDITSYSNANMSFLLLQYEYGSDMDKAYDDLKKAMDGVKNKLPDDVDTPSIIEMDMNAQASMTLAVNNDAESNLYNYVDNTVVPEFKKLSSVASVDVSGGQEQYLKIELIPEKMSQYRLSISAVAQAISAADFSIPAGKTKVGDQKLSVTTGATFDTAEKLKNVPITLSSGNTIYLQDVANVRNTLKDAAGIGRYDKKDTIALALKKNDSSSAAQVSREAHRVIDRLTAENPNLQIVVVNDSADSINSSLKSVMEAMVAAVIISMIIIWLFFGDIKASMIVGTSIPVSILVALIAMSTMGFSLNVVTLGALVLGVGMMVDNSIVVLESCFRSTEGKGFDKFHEAALDGSGKVLMSIIGSTLTTCVVFLPLATLSGLSGQMFKPLGFTIVFCMLASLLSAMTIVPLCYVLYKPREREKAPLSKALIWMQDGYRGIMEGFLQKKKRVMLVSVALLIFSFFLATKIHTELMPATDDGEVQISISIRPGADMQKAGEIFGRVEDFIEKDPDVDHFLLSYGSTGLSVQSGSSGTLTAYLKKDRSRSTKEIINEWKPVLTAYPDCRITLTMSSSTSMSGSSNESDVQYMLQGAQYDELKNASDEVVSILKERGDITQIHSTLENSAPVVKIDVDPLKAQAEGLSPAAIGSTVNMMLSGNKAMTLKVNSDDIEVRVEYPDDEYDTVEDVQSIILPNSKGGSVALADVADIYFEDSPRSIQRKNKQYQVTISGAFAGDVPAKEKTAISDQIYRDVVAPKMRNGITRAQSLQTEMMNDEFASLGKAILTAIFLIFVVMAAQFESPKFSLMVMSTIPFSLIGVFGSLFFFDISISMTSLLGFLMLVGTVVNNGILYLDTANQYRMTMDQKTALIEAGATRLRPILMTTMTTVLSMIPMAATTSGSGQVMQGLAMVNIGGLTASTVLSLLMLPVYYAVVSRRSKVDAMDID</sequence>
<dbReference type="Pfam" id="PF00873">
    <property type="entry name" value="ACR_tran"/>
    <property type="match status" value="1"/>
</dbReference>
<accession>A0A1I0CWY2</accession>
<dbReference type="Proteomes" id="UP000214760">
    <property type="component" value="Unassembled WGS sequence"/>
</dbReference>
<evidence type="ECO:0000313" key="3">
    <source>
        <dbReference type="EMBL" id="SFR77225.1"/>
    </source>
</evidence>
<dbReference type="Gene3D" id="1.20.1640.10">
    <property type="entry name" value="Multidrug efflux transporter AcrB transmembrane domain"/>
    <property type="match status" value="2"/>
</dbReference>
<name>A0A1I0CWY2_9FIRM</name>
<dbReference type="Gene3D" id="3.30.70.1430">
    <property type="entry name" value="Multidrug efflux transporter AcrB pore domain"/>
    <property type="match status" value="2"/>
</dbReference>
<feature type="transmembrane region" description="Helical" evidence="1">
    <location>
        <begin position="875"/>
        <end position="897"/>
    </location>
</feature>
<dbReference type="AlphaFoldDB" id="A0A1I0CWY2"/>
<dbReference type="Gene3D" id="3.30.70.1320">
    <property type="entry name" value="Multidrug efflux transporter AcrB pore domain like"/>
    <property type="match status" value="1"/>
</dbReference>
<feature type="transmembrane region" description="Helical" evidence="1">
    <location>
        <begin position="382"/>
        <end position="407"/>
    </location>
</feature>
<evidence type="ECO:0000313" key="5">
    <source>
        <dbReference type="Proteomes" id="UP000214760"/>
    </source>
</evidence>
<dbReference type="PANTHER" id="PTHR32063">
    <property type="match status" value="1"/>
</dbReference>
<organism evidence="2 4">
    <name type="scientific">[Clostridium] aminophilum</name>
    <dbReference type="NCBI Taxonomy" id="1526"/>
    <lineage>
        <taxon>Bacteria</taxon>
        <taxon>Bacillati</taxon>
        <taxon>Bacillota</taxon>
        <taxon>Clostridia</taxon>
        <taxon>Lachnospirales</taxon>
        <taxon>Lachnospiraceae</taxon>
    </lineage>
</organism>
<evidence type="ECO:0000313" key="4">
    <source>
        <dbReference type="Proteomes" id="UP000199820"/>
    </source>
</evidence>
<dbReference type="Proteomes" id="UP000199820">
    <property type="component" value="Unassembled WGS sequence"/>
</dbReference>
<dbReference type="GO" id="GO:0005886">
    <property type="term" value="C:plasma membrane"/>
    <property type="evidence" value="ECO:0007669"/>
    <property type="project" value="TreeGrafter"/>
</dbReference>
<feature type="transmembrane region" description="Helical" evidence="1">
    <location>
        <begin position="330"/>
        <end position="349"/>
    </location>
</feature>
<dbReference type="Gene3D" id="3.30.70.1440">
    <property type="entry name" value="Multidrug efflux transporter AcrB pore domain"/>
    <property type="match status" value="1"/>
</dbReference>
<proteinExistence type="predicted"/>
<keyword evidence="4" id="KW-1185">Reference proteome</keyword>
<feature type="transmembrane region" description="Helical" evidence="1">
    <location>
        <begin position="522"/>
        <end position="540"/>
    </location>
</feature>
<dbReference type="EMBL" id="FOIL01000009">
    <property type="protein sequence ID" value="SET24167.1"/>
    <property type="molecule type" value="Genomic_DNA"/>
</dbReference>
<dbReference type="RefSeq" id="WP_031472446.1">
    <property type="nucleotide sequence ID" value="NZ_FOIL01000009.1"/>
</dbReference>
<dbReference type="EMBL" id="FOZC01000007">
    <property type="protein sequence ID" value="SFR77225.1"/>
    <property type="molecule type" value="Genomic_DNA"/>
</dbReference>
<dbReference type="PRINTS" id="PR00702">
    <property type="entry name" value="ACRIFLAVINRP"/>
</dbReference>
<dbReference type="SUPFAM" id="SSF82693">
    <property type="entry name" value="Multidrug efflux transporter AcrB pore domain, PN1, PN2, PC1 and PC2 subdomains"/>
    <property type="match status" value="3"/>
</dbReference>
<feature type="transmembrane region" description="Helical" evidence="1">
    <location>
        <begin position="848"/>
        <end position="868"/>
    </location>
</feature>